<dbReference type="PANTHER" id="PTHR33112">
    <property type="entry name" value="DOMAIN PROTEIN, PUTATIVE-RELATED"/>
    <property type="match status" value="1"/>
</dbReference>
<evidence type="ECO:0000313" key="4">
    <source>
        <dbReference type="Proteomes" id="UP000760494"/>
    </source>
</evidence>
<gene>
    <name evidence="3" type="ORF">C2S_11760</name>
</gene>
<sequence length="801" mass="91309">MSLCEACRNAMPNIPASGDNKQLIAATFKLLSGHGDWKRYELETSEENWYRRDPFLLHTSWESLVSSLSDDCPICWTLWRNIRSSPIASPHNESIKDFEAKITEIDNYPESHRCYVSIRLTGHQLDTEELRFTLYRTTKEYYLVPSLEAEEEFPLATQHTPKSAAVVANRWIKTCEAKHSRCLKPAAPPEHANMPTRLLDLGNGDSSTWRIYQASEHVPYAALSHRWSTDTPELRTSNHKNYCNFQPDGALPQNYQDIISICRAIPIRYLWIDSLCIIQDDNGYEFSKEAPLMRDIYQYAFLTLSICWDFPGLSIFRNCRPRSIPRPMPLGYYGKPFTVSELDEWVFAKETKQMELQVYVSGAPINQRAWVVQERCLSRRLLYLGNDQLYWECDGCTGSEASPNSIYSDGGRESILDLTGRHKDTAWSWTLTQYTRSDLTFENDRLIAIAGLAKLIASKTGGIYLAGIWLDSWMQDLLWEPIRKRDRSSKLKPGEIAMVPPSWSWLGFSGAVASGIEMCGEGPRISTVSPNSFKSDEYQPLALLSQTVVIPPTSDPFSSFERAILKIRCLLLPATFTGIPHRDEQPWFFRHNSDINLISVGLDYFRLQACKPFKNPYVTFRFYFSKPIDMSSRYFLLPLYIRRSPTRPQQGYGLVLQKHSGGGHQEFIRVGIWEDDHNYSSQLSPIISNTIVRLGLGKRATFGDESLTENERVFDSKIGDYAAGHVDSKVLFPLKVVKRGVEHQLNDKELDDKDGVPGSEANAQEVNEAEEEEGASIRDEEVECSLLPHFTTAEWGTISLI</sequence>
<dbReference type="InterPro" id="IPR010730">
    <property type="entry name" value="HET"/>
</dbReference>
<dbReference type="AlphaFoldDB" id="A0A9Q9S2K1"/>
<protein>
    <recommendedName>
        <fullName evidence="2">Heterokaryon incompatibility domain-containing protein</fullName>
    </recommendedName>
</protein>
<name>A0A9Q9S2K1_FUSFU</name>
<dbReference type="EMBL" id="CABFJX010000402">
    <property type="protein sequence ID" value="VTT80411.1"/>
    <property type="molecule type" value="Genomic_DNA"/>
</dbReference>
<dbReference type="PANTHER" id="PTHR33112:SF16">
    <property type="entry name" value="HETEROKARYON INCOMPATIBILITY DOMAIN-CONTAINING PROTEIN"/>
    <property type="match status" value="1"/>
</dbReference>
<dbReference type="Proteomes" id="UP000760494">
    <property type="component" value="Unassembled WGS sequence"/>
</dbReference>
<feature type="domain" description="Heterokaryon incompatibility" evidence="2">
    <location>
        <begin position="220"/>
        <end position="374"/>
    </location>
</feature>
<proteinExistence type="predicted"/>
<organism evidence="3 4">
    <name type="scientific">Fusarium fujikuroi</name>
    <name type="common">Bakanae and foot rot disease fungus</name>
    <name type="synonym">Gibberella fujikuroi</name>
    <dbReference type="NCBI Taxonomy" id="5127"/>
    <lineage>
        <taxon>Eukaryota</taxon>
        <taxon>Fungi</taxon>
        <taxon>Dikarya</taxon>
        <taxon>Ascomycota</taxon>
        <taxon>Pezizomycotina</taxon>
        <taxon>Sordariomycetes</taxon>
        <taxon>Hypocreomycetidae</taxon>
        <taxon>Hypocreales</taxon>
        <taxon>Nectriaceae</taxon>
        <taxon>Fusarium</taxon>
        <taxon>Fusarium fujikuroi species complex</taxon>
    </lineage>
</organism>
<evidence type="ECO:0000313" key="3">
    <source>
        <dbReference type="EMBL" id="VTT80411.1"/>
    </source>
</evidence>
<comment type="caution">
    <text evidence="3">The sequence shown here is derived from an EMBL/GenBank/DDBJ whole genome shotgun (WGS) entry which is preliminary data.</text>
</comment>
<evidence type="ECO:0000259" key="2">
    <source>
        <dbReference type="Pfam" id="PF06985"/>
    </source>
</evidence>
<accession>A0A9Q9S2K1</accession>
<feature type="region of interest" description="Disordered" evidence="1">
    <location>
        <begin position="749"/>
        <end position="778"/>
    </location>
</feature>
<evidence type="ECO:0000256" key="1">
    <source>
        <dbReference type="SAM" id="MobiDB-lite"/>
    </source>
</evidence>
<reference evidence="3" key="1">
    <citation type="submission" date="2019-05" db="EMBL/GenBank/DDBJ databases">
        <authorList>
            <person name="Piombo E."/>
        </authorList>
    </citation>
    <scope>NUCLEOTIDE SEQUENCE</scope>
    <source>
        <strain evidence="3">C2S</strain>
    </source>
</reference>
<dbReference type="Pfam" id="PF06985">
    <property type="entry name" value="HET"/>
    <property type="match status" value="1"/>
</dbReference>